<dbReference type="RefSeq" id="WP_196295291.1">
    <property type="nucleotide sequence ID" value="NZ_JADQDM010000019.1"/>
</dbReference>
<sequence length="487" mass="53335">MEPTPTATTPTQRTCFVVMGFGKKIDFETGRTLDLDMSYQNMIKPAVEAAGLRCIRADEIVHSGMIDVPMYQWLLNADVVVADLSTSNKNAFYELGVRHALRPSTTIIVAEDGIKTFPFDVNHVAVRQYHHLGEDIGSSEARRFQKLLTDAIQQILAKTPTDQDSPVYTFLQGLTPPALKELQAAVQSATPVAEDALPATAAPDATAATHSMLMAQVDDAQKQGNWLQVKTLLEVIRSMQAQGRQKMKQADAEVLAPDAPEDPYLLQRLALATYKSKLPTEEAALLAARDVLKPLDPATTHNTETLGMWGSVHKRLWELAKATGGAAAPQFLDEAIRAYERGYYLRNDYYNGINFAFLLNARAAEAASPAEAIADYVLAQRVRKEVIAICEQWLTRHPADTPDEAGQPADDQYKGAAKRYWVLATRGEAYAGLGQEEQANAILQEAYGLAPDGWMKTSTEEQLAKLRAVLATNPLRFIAAPATGQPA</sequence>
<organism evidence="1 2">
    <name type="scientific">Hymenobacter ruricola</name>
    <dbReference type="NCBI Taxonomy" id="2791023"/>
    <lineage>
        <taxon>Bacteria</taxon>
        <taxon>Pseudomonadati</taxon>
        <taxon>Bacteroidota</taxon>
        <taxon>Cytophagia</taxon>
        <taxon>Cytophagales</taxon>
        <taxon>Hymenobacteraceae</taxon>
        <taxon>Hymenobacter</taxon>
    </lineage>
</organism>
<dbReference type="InterPro" id="IPR046880">
    <property type="entry name" value="TPR-S"/>
</dbReference>
<gene>
    <name evidence="1" type="ORF">I2H31_22400</name>
</gene>
<evidence type="ECO:0000313" key="2">
    <source>
        <dbReference type="Proteomes" id="UP000618931"/>
    </source>
</evidence>
<name>A0ABS0IA74_9BACT</name>
<protein>
    <submittedName>
        <fullName evidence="1">DUF4071 domain-containing protein</fullName>
    </submittedName>
</protein>
<accession>A0ABS0IA74</accession>
<reference evidence="1 2" key="1">
    <citation type="submission" date="2020-11" db="EMBL/GenBank/DDBJ databases">
        <authorList>
            <person name="Kim M.K."/>
        </authorList>
    </citation>
    <scope>NUCLEOTIDE SEQUENCE [LARGE SCALE GENOMIC DNA]</scope>
    <source>
        <strain evidence="1 2">BT662</strain>
    </source>
</reference>
<keyword evidence="2" id="KW-1185">Reference proteome</keyword>
<dbReference type="Proteomes" id="UP000618931">
    <property type="component" value="Unassembled WGS sequence"/>
</dbReference>
<dbReference type="EMBL" id="JADQDM010000019">
    <property type="protein sequence ID" value="MBF9223869.1"/>
    <property type="molecule type" value="Genomic_DNA"/>
</dbReference>
<proteinExistence type="predicted"/>
<comment type="caution">
    <text evidence="1">The sequence shown here is derived from an EMBL/GenBank/DDBJ whole genome shotgun (WGS) entry which is preliminary data.</text>
</comment>
<dbReference type="Pfam" id="PF20308">
    <property type="entry name" value="TPR-S"/>
    <property type="match status" value="1"/>
</dbReference>
<evidence type="ECO:0000313" key="1">
    <source>
        <dbReference type="EMBL" id="MBF9223869.1"/>
    </source>
</evidence>